<proteinExistence type="predicted"/>
<accession>A0ABS4KJ33</accession>
<dbReference type="NCBIfam" id="TIGR00368">
    <property type="entry name" value="YifB family Mg chelatase-like AAA ATPase"/>
    <property type="match status" value="1"/>
</dbReference>
<dbReference type="RefSeq" id="WP_209660868.1">
    <property type="nucleotide sequence ID" value="NZ_JAGGLI010000016.1"/>
</dbReference>
<evidence type="ECO:0000313" key="3">
    <source>
        <dbReference type="EMBL" id="MBP2027806.1"/>
    </source>
</evidence>
<feature type="domain" description="Mg chelatase-related protein C-terminal" evidence="2">
    <location>
        <begin position="404"/>
        <end position="499"/>
    </location>
</feature>
<evidence type="ECO:0000259" key="1">
    <source>
        <dbReference type="Pfam" id="PF01078"/>
    </source>
</evidence>
<organism evidence="3 4">
    <name type="scientific">Acetoanaerobium pronyense</name>
    <dbReference type="NCBI Taxonomy" id="1482736"/>
    <lineage>
        <taxon>Bacteria</taxon>
        <taxon>Bacillati</taxon>
        <taxon>Bacillota</taxon>
        <taxon>Clostridia</taxon>
        <taxon>Peptostreptococcales</taxon>
        <taxon>Filifactoraceae</taxon>
        <taxon>Acetoanaerobium</taxon>
    </lineage>
</organism>
<evidence type="ECO:0000259" key="2">
    <source>
        <dbReference type="Pfam" id="PF13335"/>
    </source>
</evidence>
<feature type="domain" description="Magnesium chelatase ChlI-like catalytic" evidence="1">
    <location>
        <begin position="191"/>
        <end position="395"/>
    </location>
</feature>
<dbReference type="Gene3D" id="3.40.50.300">
    <property type="entry name" value="P-loop containing nucleotide triphosphate hydrolases"/>
    <property type="match status" value="1"/>
</dbReference>
<dbReference type="InterPro" id="IPR014721">
    <property type="entry name" value="Ribsml_uS5_D2-typ_fold_subgr"/>
</dbReference>
<dbReference type="SUPFAM" id="SSF52540">
    <property type="entry name" value="P-loop containing nucleoside triphosphate hydrolases"/>
    <property type="match status" value="1"/>
</dbReference>
<dbReference type="EMBL" id="JAGGLI010000016">
    <property type="protein sequence ID" value="MBP2027806.1"/>
    <property type="molecule type" value="Genomic_DNA"/>
</dbReference>
<dbReference type="Gene3D" id="3.30.230.10">
    <property type="match status" value="1"/>
</dbReference>
<dbReference type="PANTHER" id="PTHR32039:SF7">
    <property type="entry name" value="COMPETENCE PROTEIN COMM"/>
    <property type="match status" value="1"/>
</dbReference>
<dbReference type="InterPro" id="IPR027417">
    <property type="entry name" value="P-loop_NTPase"/>
</dbReference>
<dbReference type="InterPro" id="IPR025158">
    <property type="entry name" value="Mg_chelat-rel_C"/>
</dbReference>
<dbReference type="SUPFAM" id="SSF54211">
    <property type="entry name" value="Ribosomal protein S5 domain 2-like"/>
    <property type="match status" value="1"/>
</dbReference>
<dbReference type="Pfam" id="PF13541">
    <property type="entry name" value="ChlI"/>
    <property type="match status" value="1"/>
</dbReference>
<evidence type="ECO:0000313" key="4">
    <source>
        <dbReference type="Proteomes" id="UP001314903"/>
    </source>
</evidence>
<gene>
    <name evidence="3" type="ORF">J2Z35_001604</name>
</gene>
<dbReference type="Proteomes" id="UP001314903">
    <property type="component" value="Unassembled WGS sequence"/>
</dbReference>
<dbReference type="InterPro" id="IPR004482">
    <property type="entry name" value="Mg_chelat-rel"/>
</dbReference>
<protein>
    <submittedName>
        <fullName evidence="3">Magnesium chelatase family protein</fullName>
    </submittedName>
</protein>
<dbReference type="InterPro" id="IPR020568">
    <property type="entry name" value="Ribosomal_Su5_D2-typ_SF"/>
</dbReference>
<dbReference type="Pfam" id="PF01078">
    <property type="entry name" value="Mg_chelatase"/>
    <property type="match status" value="1"/>
</dbReference>
<name>A0ABS4KJ33_9FIRM</name>
<dbReference type="Pfam" id="PF13335">
    <property type="entry name" value="Mg_chelatase_C"/>
    <property type="match status" value="1"/>
</dbReference>
<dbReference type="InterPro" id="IPR045006">
    <property type="entry name" value="CHLI-like"/>
</dbReference>
<comment type="caution">
    <text evidence="3">The sequence shown here is derived from an EMBL/GenBank/DDBJ whole genome shotgun (WGS) entry which is preliminary data.</text>
</comment>
<dbReference type="PANTHER" id="PTHR32039">
    <property type="entry name" value="MAGNESIUM-CHELATASE SUBUNIT CHLI"/>
    <property type="match status" value="1"/>
</dbReference>
<sequence length="507" mass="56868">MFFKSFSAGTEGINGYIVEVEVDITTGIPGLTMVGLPNGSVREAKDRIKSAIGNSGFKYPNKKIVVNLSPADIKKEGSHYDISIAVSILMDSQLIDEKHLKDTGFLGELALNGDLKPVKGCTALLLGLAKEKKIKKVIIPWENRNEASMVPDIDVFLGKNLKEVCFYLKNEGVLESLSNIDLNYKIPEIEDFKDVKGSFIVKRGMEIAAAGFHNVFMIGPPGSGKTMIASRLNTIMSDLDDKEYMEVSQIYSFLGEIPDNIIARKRPFRAPHHTVTYSSLIGGGYSSTPGEVVLSHNGILFMDEFLEFNKKIVEGLRQPLEDKKITISRVNKKITYPSDFILIGSSNPCPCGNYKNPLKECLCSENKIKAYLNRASGPMLDRIDVFLETTPLAYDEISSKSDEESSLSIRDRVMKAVDFQRQRFKDENINYNSQMNIRHIEKYCNLTKDAENFLKSAFKKTGLSARSYHRVLRVSRTIADLDSSEDIKLNHIGEALSFRKTFMKYWG</sequence>
<dbReference type="InterPro" id="IPR000523">
    <property type="entry name" value="Mg_chelatse_chII-like_cat_dom"/>
</dbReference>
<reference evidence="3 4" key="1">
    <citation type="submission" date="2021-03" db="EMBL/GenBank/DDBJ databases">
        <title>Genomic Encyclopedia of Type Strains, Phase IV (KMG-IV): sequencing the most valuable type-strain genomes for metagenomic binning, comparative biology and taxonomic classification.</title>
        <authorList>
            <person name="Goeker M."/>
        </authorList>
    </citation>
    <scope>NUCLEOTIDE SEQUENCE [LARGE SCALE GENOMIC DNA]</scope>
    <source>
        <strain evidence="3 4">DSM 27512</strain>
    </source>
</reference>
<keyword evidence="4" id="KW-1185">Reference proteome</keyword>